<dbReference type="GeneID" id="14406550"/>
<gene>
    <name evidence="6" type="ordered locus">Metho_2037</name>
</gene>
<feature type="domain" description="CBS" evidence="5">
    <location>
        <begin position="7"/>
        <end position="64"/>
    </location>
</feature>
<dbReference type="PANTHER" id="PTHR43080:SF2">
    <property type="entry name" value="CBS DOMAIN-CONTAINING PROTEIN"/>
    <property type="match status" value="1"/>
</dbReference>
<feature type="domain" description="CBS" evidence="5">
    <location>
        <begin position="102"/>
        <end position="157"/>
    </location>
</feature>
<evidence type="ECO:0000313" key="7">
    <source>
        <dbReference type="Proteomes" id="UP000010866"/>
    </source>
</evidence>
<dbReference type="AlphaFoldDB" id="L0KYM3"/>
<sequence length="157" mass="17425">MQVKDIMNTDVIVCDPHTTISEASQLLKKHNISGLPVVEEGRVVGIVSEGDLLKLLEVPEHGGLWLPSPFEVIEIPIRELLNWEETKHMLDDIGSKPVSEIMQKNVHLISPENSIQDAVRLITKHKVNRLPVVEDDILVGIITRGDIIHGLGGNTEQ</sequence>
<evidence type="ECO:0000256" key="4">
    <source>
        <dbReference type="PROSITE-ProRule" id="PRU00703"/>
    </source>
</evidence>
<dbReference type="EMBL" id="CP003362">
    <property type="protein sequence ID" value="AGB50206.1"/>
    <property type="molecule type" value="Genomic_DNA"/>
</dbReference>
<proteinExistence type="predicted"/>
<keyword evidence="7" id="KW-1185">Reference proteome</keyword>
<dbReference type="InterPro" id="IPR000644">
    <property type="entry name" value="CBS_dom"/>
</dbReference>
<dbReference type="Pfam" id="PF00571">
    <property type="entry name" value="CBS"/>
    <property type="match status" value="2"/>
</dbReference>
<dbReference type="SMART" id="SM00116">
    <property type="entry name" value="CBS"/>
    <property type="match status" value="2"/>
</dbReference>
<dbReference type="Proteomes" id="UP000010866">
    <property type="component" value="Chromosome"/>
</dbReference>
<evidence type="ECO:0000256" key="3">
    <source>
        <dbReference type="ARBA" id="ARBA00023167"/>
    </source>
</evidence>
<keyword evidence="1" id="KW-0028">Amino-acid biosynthesis</keyword>
<evidence type="ECO:0000259" key="5">
    <source>
        <dbReference type="PROSITE" id="PS51371"/>
    </source>
</evidence>
<dbReference type="PROSITE" id="PS51371">
    <property type="entry name" value="CBS"/>
    <property type="match status" value="2"/>
</dbReference>
<dbReference type="SUPFAM" id="SSF54631">
    <property type="entry name" value="CBS-domain pair"/>
    <property type="match status" value="1"/>
</dbReference>
<dbReference type="RefSeq" id="WP_015325371.1">
    <property type="nucleotide sequence ID" value="NC_019977.1"/>
</dbReference>
<organism evidence="6 7">
    <name type="scientific">Methanomethylovorans hollandica (strain DSM 15978 / NBRC 107637 / DMS1)</name>
    <dbReference type="NCBI Taxonomy" id="867904"/>
    <lineage>
        <taxon>Archaea</taxon>
        <taxon>Methanobacteriati</taxon>
        <taxon>Methanobacteriota</taxon>
        <taxon>Stenosarchaea group</taxon>
        <taxon>Methanomicrobia</taxon>
        <taxon>Methanosarcinales</taxon>
        <taxon>Methanosarcinaceae</taxon>
        <taxon>Methanomethylovorans</taxon>
    </lineage>
</organism>
<dbReference type="HOGENOM" id="CLU_040681_12_0_2"/>
<dbReference type="InterPro" id="IPR051257">
    <property type="entry name" value="Diverse_CBS-Domain"/>
</dbReference>
<evidence type="ECO:0000256" key="2">
    <source>
        <dbReference type="ARBA" id="ARBA00023122"/>
    </source>
</evidence>
<accession>L0KYM3</accession>
<evidence type="ECO:0000313" key="6">
    <source>
        <dbReference type="EMBL" id="AGB50206.1"/>
    </source>
</evidence>
<dbReference type="KEGG" id="mhz:Metho_2037"/>
<dbReference type="OrthoDB" id="8919at2157"/>
<reference evidence="7" key="1">
    <citation type="submission" date="2012-02" db="EMBL/GenBank/DDBJ databases">
        <title>Complete sequence of chromosome of Methanomethylovorans hollandica DSM 15978.</title>
        <authorList>
            <person name="Lucas S."/>
            <person name="Copeland A."/>
            <person name="Lapidus A."/>
            <person name="Glavina del Rio T."/>
            <person name="Dalin E."/>
            <person name="Tice H."/>
            <person name="Bruce D."/>
            <person name="Goodwin L."/>
            <person name="Pitluck S."/>
            <person name="Peters L."/>
            <person name="Mikhailova N."/>
            <person name="Held B."/>
            <person name="Kyrpides N."/>
            <person name="Mavromatis K."/>
            <person name="Ivanova N."/>
            <person name="Brettin T."/>
            <person name="Detter J.C."/>
            <person name="Han C."/>
            <person name="Larimer F."/>
            <person name="Land M."/>
            <person name="Hauser L."/>
            <person name="Markowitz V."/>
            <person name="Cheng J.-F."/>
            <person name="Hugenholtz P."/>
            <person name="Woyke T."/>
            <person name="Wu D."/>
            <person name="Spring S."/>
            <person name="Schroeder M."/>
            <person name="Brambilla E."/>
            <person name="Klenk H.-P."/>
            <person name="Eisen J.A."/>
        </authorList>
    </citation>
    <scope>NUCLEOTIDE SEQUENCE [LARGE SCALE GENOMIC DNA]</scope>
    <source>
        <strain evidence="7">DSM 15978 / NBRC 107637 / DMS1</strain>
    </source>
</reference>
<dbReference type="CDD" id="cd04586">
    <property type="entry name" value="CBS_pair_BON_assoc"/>
    <property type="match status" value="1"/>
</dbReference>
<evidence type="ECO:0000256" key="1">
    <source>
        <dbReference type="ARBA" id="ARBA00022605"/>
    </source>
</evidence>
<dbReference type="PANTHER" id="PTHR43080">
    <property type="entry name" value="CBS DOMAIN-CONTAINING PROTEIN CBSX3, MITOCHONDRIAL"/>
    <property type="match status" value="1"/>
</dbReference>
<keyword evidence="3" id="KW-0486">Methionine biosynthesis</keyword>
<dbReference type="GO" id="GO:0009086">
    <property type="term" value="P:methionine biosynthetic process"/>
    <property type="evidence" value="ECO:0007669"/>
    <property type="project" value="UniProtKB-KW"/>
</dbReference>
<dbReference type="InterPro" id="IPR046342">
    <property type="entry name" value="CBS_dom_sf"/>
</dbReference>
<protein>
    <submittedName>
        <fullName evidence="6">CBS domain-containing protein</fullName>
    </submittedName>
</protein>
<dbReference type="Gene3D" id="3.10.580.10">
    <property type="entry name" value="CBS-domain"/>
    <property type="match status" value="1"/>
</dbReference>
<keyword evidence="2 4" id="KW-0129">CBS domain</keyword>
<name>L0KYM3_METHD</name>
<dbReference type="STRING" id="867904.Metho_2037"/>